<dbReference type="PIRSF" id="PIRSF001365">
    <property type="entry name" value="DHDPS"/>
    <property type="match status" value="1"/>
</dbReference>
<dbReference type="PANTHER" id="PTHR12128:SF66">
    <property type="entry name" value="4-HYDROXY-2-OXOGLUTARATE ALDOLASE, MITOCHONDRIAL"/>
    <property type="match status" value="1"/>
</dbReference>
<dbReference type="EMBL" id="LVYU01000156">
    <property type="protein sequence ID" value="KZA96632.1"/>
    <property type="molecule type" value="Genomic_DNA"/>
</dbReference>
<feature type="region of interest" description="Disordered" evidence="6">
    <location>
        <begin position="1"/>
        <end position="22"/>
    </location>
</feature>
<keyword evidence="2 3" id="KW-0456">Lyase</keyword>
<dbReference type="GO" id="GO:0005829">
    <property type="term" value="C:cytosol"/>
    <property type="evidence" value="ECO:0007669"/>
    <property type="project" value="TreeGrafter"/>
</dbReference>
<dbReference type="CDD" id="cd00408">
    <property type="entry name" value="DHDPS-like"/>
    <property type="match status" value="1"/>
</dbReference>
<evidence type="ECO:0000256" key="5">
    <source>
        <dbReference type="PIRSR" id="PIRSR001365-2"/>
    </source>
</evidence>
<dbReference type="RefSeq" id="WP_062945364.1">
    <property type="nucleotide sequence ID" value="NZ_CP171844.1"/>
</dbReference>
<feature type="active site" description="Proton donor/acceptor" evidence="4">
    <location>
        <position position="138"/>
    </location>
</feature>
<dbReference type="PRINTS" id="PR00146">
    <property type="entry name" value="DHPICSNTHASE"/>
</dbReference>
<evidence type="ECO:0000313" key="7">
    <source>
        <dbReference type="EMBL" id="KZA96632.1"/>
    </source>
</evidence>
<proteinExistence type="inferred from homology"/>
<accession>A0A154I7W8</accession>
<gene>
    <name evidence="7" type="ORF">A4A59_05980</name>
</gene>
<name>A0A154I7W8_RHILE</name>
<dbReference type="SMART" id="SM01130">
    <property type="entry name" value="DHDPS"/>
    <property type="match status" value="1"/>
</dbReference>
<evidence type="ECO:0000256" key="3">
    <source>
        <dbReference type="PIRNR" id="PIRNR001365"/>
    </source>
</evidence>
<evidence type="ECO:0000256" key="2">
    <source>
        <dbReference type="ARBA" id="ARBA00023239"/>
    </source>
</evidence>
<dbReference type="SUPFAM" id="SSF51569">
    <property type="entry name" value="Aldolase"/>
    <property type="match status" value="1"/>
</dbReference>
<evidence type="ECO:0000256" key="4">
    <source>
        <dbReference type="PIRSR" id="PIRSR001365-1"/>
    </source>
</evidence>
<feature type="active site" description="Schiff-base intermediate with substrate" evidence="4">
    <location>
        <position position="166"/>
    </location>
</feature>
<evidence type="ECO:0000256" key="6">
    <source>
        <dbReference type="SAM" id="MobiDB-lite"/>
    </source>
</evidence>
<reference evidence="7" key="1">
    <citation type="submission" date="2016-03" db="EMBL/GenBank/DDBJ databases">
        <title>Microsymbionts genomes from the relict species Vavilovia formosa.</title>
        <authorList>
            <person name="Chirak E."/>
            <person name="Kimeklis A."/>
            <person name="Kopat V."/>
            <person name="Andronov E."/>
        </authorList>
    </citation>
    <scope>NUCLEOTIDE SEQUENCE [LARGE SCALE GENOMIC DNA]</scope>
    <source>
        <strain evidence="7">Vaf12</strain>
    </source>
</reference>
<dbReference type="AlphaFoldDB" id="A0A154I7W8"/>
<dbReference type="PANTHER" id="PTHR12128">
    <property type="entry name" value="DIHYDRODIPICOLINATE SYNTHASE"/>
    <property type="match status" value="1"/>
</dbReference>
<dbReference type="Pfam" id="PF00701">
    <property type="entry name" value="DHDPS"/>
    <property type="match status" value="1"/>
</dbReference>
<organism evidence="7">
    <name type="scientific">Rhizobium leguminosarum</name>
    <dbReference type="NCBI Taxonomy" id="384"/>
    <lineage>
        <taxon>Bacteria</taxon>
        <taxon>Pseudomonadati</taxon>
        <taxon>Pseudomonadota</taxon>
        <taxon>Alphaproteobacteria</taxon>
        <taxon>Hyphomicrobiales</taxon>
        <taxon>Rhizobiaceae</taxon>
        <taxon>Rhizobium/Agrobacterium group</taxon>
        <taxon>Rhizobium</taxon>
    </lineage>
</organism>
<protein>
    <submittedName>
        <fullName evidence="7">Dihydrodipicolinate synthase family protein</fullName>
    </submittedName>
</protein>
<sequence length="308" mass="32939">MSVASPFHGLSAFPPTPADRDGRVDTEALGRLLERLCDAGVASIGLLGSTGIYAFLTREERRRTVEAAVECVRGRIPLVVGVGALRTDHARSLAKDAEAAGADALLLAPVSYTPLTQDEAYEHFLAVTEAAKLPLCIYNNPGTTHFTFSRDLLQRLSDIETIRAVKMPLPADGDFADELAALREKTSLAIGYSGDWGAAEALLSGADAWYSVIGGLLPRVALALTKAAIASEGGEVRRLDSLLEPLWQTFKAFGSLRVVYTLVDLLSLAGAELPLPLLPLGPMDRQRVLEAVEPLIALESELKPQSLL</sequence>
<dbReference type="InterPro" id="IPR013785">
    <property type="entry name" value="Aldolase_TIM"/>
</dbReference>
<dbReference type="GO" id="GO:0008840">
    <property type="term" value="F:4-hydroxy-tetrahydrodipicolinate synthase activity"/>
    <property type="evidence" value="ECO:0007669"/>
    <property type="project" value="TreeGrafter"/>
</dbReference>
<dbReference type="InterPro" id="IPR002220">
    <property type="entry name" value="DapA-like"/>
</dbReference>
<feature type="binding site" evidence="5">
    <location>
        <position position="50"/>
    </location>
    <ligand>
        <name>pyruvate</name>
        <dbReference type="ChEBI" id="CHEBI:15361"/>
    </ligand>
</feature>
<comment type="caution">
    <text evidence="7">The sequence shown here is derived from an EMBL/GenBank/DDBJ whole genome shotgun (WGS) entry which is preliminary data.</text>
</comment>
<comment type="similarity">
    <text evidence="1 3">Belongs to the DapA family.</text>
</comment>
<evidence type="ECO:0000256" key="1">
    <source>
        <dbReference type="ARBA" id="ARBA00007592"/>
    </source>
</evidence>
<dbReference type="Gene3D" id="3.20.20.70">
    <property type="entry name" value="Aldolase class I"/>
    <property type="match status" value="1"/>
</dbReference>